<dbReference type="AlphaFoldDB" id="A0A8C5P4M7"/>
<evidence type="ECO:0000256" key="14">
    <source>
        <dbReference type="SAM" id="Coils"/>
    </source>
</evidence>
<dbReference type="Gene3D" id="1.10.560.10">
    <property type="entry name" value="GroEL-like equatorial domain"/>
    <property type="match status" value="2"/>
</dbReference>
<comment type="similarity">
    <text evidence="2">Belongs to the TCP-1 chaperonin family.</text>
</comment>
<sequence length="495" mass="53415">MTVLRSPTEQHMRPVSRALAPHLTWAYAKDVRFGAEARALMLQGVDLLADAVAITMEPKGRTVITEQSWGSPKVTKDGVTVTKDKYKNIGVKLVQDVASNMDEEAGDGTTTVTVLALNLEIRRGVMLAVDAVIAEFKKQDKEIGAIISDAIKKVGRKGVITVKDGKTLNDELEIIEGMKFDRGYISSYFINTSKGKKCEFQDAYVLLSEKKISSVQSIVLALEIANAYRKPLVIIAEDVNGEALSTLALNRLKVAVKAPGFGDNRKNQLKDMAIATCGAPHDLGKVGEVIVTKDDATLLKGKGGKTQIEKRIQEITEQLDTTTSEYEKENLNERLAKLSDGLAVLKVGGTRDVEVNEKKDRVTDALNATRAVVEEGIVLGGGCALLCCTPALDSLKKSLKIPAMTITMNAGVERSLIVEKILQSSSEVGYDAMLGEFKGIIDPTKVVRTAFNGCCWGGLPANYSRSCNHRNSQGREGTWNGRTGRNGGGIGGGIF</sequence>
<dbReference type="Proteomes" id="UP000694385">
    <property type="component" value="Unassembled WGS sequence"/>
</dbReference>
<evidence type="ECO:0000313" key="16">
    <source>
        <dbReference type="Ensembl" id="ENSJJAP00000022727.1"/>
    </source>
</evidence>
<dbReference type="GeneTree" id="ENSGT00390000005727"/>
<evidence type="ECO:0000256" key="7">
    <source>
        <dbReference type="ARBA" id="ARBA00023186"/>
    </source>
</evidence>
<dbReference type="Ensembl" id="ENSJJAT00000029297.1">
    <property type="protein sequence ID" value="ENSJJAP00000022727.1"/>
    <property type="gene ID" value="ENSJJAG00000022692.1"/>
</dbReference>
<evidence type="ECO:0000256" key="6">
    <source>
        <dbReference type="ARBA" id="ARBA00022840"/>
    </source>
</evidence>
<evidence type="ECO:0000256" key="13">
    <source>
        <dbReference type="ARBA" id="ARBA00078324"/>
    </source>
</evidence>
<dbReference type="GO" id="GO:0005524">
    <property type="term" value="F:ATP binding"/>
    <property type="evidence" value="ECO:0007669"/>
    <property type="project" value="UniProtKB-KW"/>
</dbReference>
<keyword evidence="17" id="KW-1185">Reference proteome</keyword>
<evidence type="ECO:0000256" key="9">
    <source>
        <dbReference type="ARBA" id="ARBA00030005"/>
    </source>
</evidence>
<dbReference type="SUPFAM" id="SSF48592">
    <property type="entry name" value="GroEL equatorial domain-like"/>
    <property type="match status" value="1"/>
</dbReference>
<dbReference type="InterPro" id="IPR027409">
    <property type="entry name" value="GroEL-like_apical_dom_sf"/>
</dbReference>
<evidence type="ECO:0000256" key="4">
    <source>
        <dbReference type="ARBA" id="ARBA00019981"/>
    </source>
</evidence>
<feature type="compositionally biased region" description="Gly residues" evidence="15">
    <location>
        <begin position="484"/>
        <end position="495"/>
    </location>
</feature>
<accession>A0A8C5P4M7</accession>
<comment type="function">
    <text evidence="11">Chaperonin implicated in mitochondrial protein import and macromolecular assembly. Together with Hsp10, facilitates the correct folding of imported proteins. May also prevent misfolding and promote the refolding and proper assembly of unfolded polypeptides generated under stress conditions in the mitochondrial matrix. The functional units of these chaperonins consist of heptameric rings of the large subunit Hsp60, which function as a back-to-back double ring. In a cyclic reaction, Hsp60 ring complexes bind one unfolded substrate protein per ring, followed by the binding of ATP and association with 2 heptameric rings of the co-chaperonin Hsp10. This leads to sequestration of the substrate protein in the inner cavity of Hsp60 where, for a certain period of time, it can fold undisturbed by other cell components. Synchronous hydrolysis of ATP in all Hsp60 subunits results in the dissociation of the chaperonin rings and the release of ADP and the folded substrate protein.</text>
</comment>
<feature type="region of interest" description="Disordered" evidence="15">
    <location>
        <begin position="471"/>
        <end position="495"/>
    </location>
</feature>
<evidence type="ECO:0000256" key="12">
    <source>
        <dbReference type="ARBA" id="ARBA00046475"/>
    </source>
</evidence>
<dbReference type="InterPro" id="IPR027413">
    <property type="entry name" value="GROEL-like_equatorial_sf"/>
</dbReference>
<keyword evidence="14" id="KW-0175">Coiled coil</keyword>
<name>A0A8C5P4M7_JACJA</name>
<feature type="compositionally biased region" description="Low complexity" evidence="15">
    <location>
        <begin position="474"/>
        <end position="483"/>
    </location>
</feature>
<dbReference type="OMA" id="SSAMFDK"/>
<dbReference type="GO" id="GO:0042026">
    <property type="term" value="P:protein refolding"/>
    <property type="evidence" value="ECO:0007669"/>
    <property type="project" value="InterPro"/>
</dbReference>
<evidence type="ECO:0000256" key="1">
    <source>
        <dbReference type="ARBA" id="ARBA00006607"/>
    </source>
</evidence>
<dbReference type="InterPro" id="IPR017998">
    <property type="entry name" value="Chaperone_TCP-1"/>
</dbReference>
<dbReference type="GO" id="GO:0140662">
    <property type="term" value="F:ATP-dependent protein folding chaperone"/>
    <property type="evidence" value="ECO:0007669"/>
    <property type="project" value="InterPro"/>
</dbReference>
<dbReference type="InterPro" id="IPR027410">
    <property type="entry name" value="TCP-1-like_intermed_sf"/>
</dbReference>
<evidence type="ECO:0000256" key="8">
    <source>
        <dbReference type="ARBA" id="ARBA00029756"/>
    </source>
</evidence>
<evidence type="ECO:0000256" key="2">
    <source>
        <dbReference type="ARBA" id="ARBA00008020"/>
    </source>
</evidence>
<comment type="subunit">
    <text evidence="12">Homoheptamer arranged in a ring structure. The functional units of these chaperonins consist of heptameric rings of the large subunit Hsp60, which function as a back-to-back double ring. Interacts with 2 heptameric Hsp10 rings to form the symmetrical football complex. Interacts with HRAS. Interacts with ATAD3A. Interacts with ETFBKMT and EEF1AKMT3. Interacts with MFHAS1.</text>
</comment>
<evidence type="ECO:0000256" key="10">
    <source>
        <dbReference type="ARBA" id="ARBA00031799"/>
    </source>
</evidence>
<evidence type="ECO:0000256" key="3">
    <source>
        <dbReference type="ARBA" id="ARBA00012198"/>
    </source>
</evidence>
<dbReference type="Gene3D" id="3.30.260.10">
    <property type="entry name" value="TCP-1-like chaperonin intermediate domain"/>
    <property type="match status" value="1"/>
</dbReference>
<dbReference type="Pfam" id="PF00118">
    <property type="entry name" value="Cpn60_TCP1"/>
    <property type="match status" value="2"/>
</dbReference>
<evidence type="ECO:0000313" key="17">
    <source>
        <dbReference type="Proteomes" id="UP000694385"/>
    </source>
</evidence>
<evidence type="ECO:0000256" key="5">
    <source>
        <dbReference type="ARBA" id="ARBA00022741"/>
    </source>
</evidence>
<protein>
    <recommendedName>
        <fullName evidence="4">60 kDa heat shock protein, mitochondrial</fullName>
        <ecNumber evidence="3">5.6.1.7</ecNumber>
    </recommendedName>
    <alternativeName>
        <fullName evidence="8">60 kDa chaperonin</fullName>
    </alternativeName>
    <alternativeName>
        <fullName evidence="10">Chaperonin 60</fullName>
    </alternativeName>
    <alternativeName>
        <fullName evidence="9">Heat shock protein 60</fullName>
    </alternativeName>
    <alternativeName>
        <fullName evidence="13">Mitochondrial matrix protein P1</fullName>
    </alternativeName>
</protein>
<comment type="similarity">
    <text evidence="1">Belongs to the chaperonin (HSP60) family.</text>
</comment>
<dbReference type="CDD" id="cd03344">
    <property type="entry name" value="GroEL"/>
    <property type="match status" value="1"/>
</dbReference>
<keyword evidence="6" id="KW-0067">ATP-binding</keyword>
<reference evidence="16" key="1">
    <citation type="submission" date="2025-08" db="UniProtKB">
        <authorList>
            <consortium name="Ensembl"/>
        </authorList>
    </citation>
    <scope>IDENTIFICATION</scope>
</reference>
<evidence type="ECO:0000256" key="15">
    <source>
        <dbReference type="SAM" id="MobiDB-lite"/>
    </source>
</evidence>
<keyword evidence="7" id="KW-0143">Chaperone</keyword>
<reference evidence="16" key="2">
    <citation type="submission" date="2025-09" db="UniProtKB">
        <authorList>
            <consortium name="Ensembl"/>
        </authorList>
    </citation>
    <scope>IDENTIFICATION</scope>
</reference>
<dbReference type="InterPro" id="IPR002423">
    <property type="entry name" value="Cpn60/GroEL/TCP-1"/>
</dbReference>
<dbReference type="PANTHER" id="PTHR45633">
    <property type="entry name" value="60 KDA HEAT SHOCK PROTEIN, MITOCHONDRIAL"/>
    <property type="match status" value="1"/>
</dbReference>
<keyword evidence="5" id="KW-0547">Nucleotide-binding</keyword>
<dbReference type="Gene3D" id="3.50.7.10">
    <property type="entry name" value="GroEL"/>
    <property type="match status" value="1"/>
</dbReference>
<proteinExistence type="inferred from homology"/>
<dbReference type="SUPFAM" id="SSF52029">
    <property type="entry name" value="GroEL apical domain-like"/>
    <property type="match status" value="1"/>
</dbReference>
<dbReference type="FunFam" id="3.50.7.10:FF:000001">
    <property type="entry name" value="60 kDa chaperonin"/>
    <property type="match status" value="1"/>
</dbReference>
<feature type="coiled-coil region" evidence="14">
    <location>
        <begin position="305"/>
        <end position="332"/>
    </location>
</feature>
<dbReference type="EC" id="5.6.1.7" evidence="3"/>
<evidence type="ECO:0000256" key="11">
    <source>
        <dbReference type="ARBA" id="ARBA00037436"/>
    </source>
</evidence>
<organism evidence="16 17">
    <name type="scientific">Jaculus jaculus</name>
    <name type="common">Lesser Egyptian jerboa</name>
    <dbReference type="NCBI Taxonomy" id="51337"/>
    <lineage>
        <taxon>Eukaryota</taxon>
        <taxon>Metazoa</taxon>
        <taxon>Chordata</taxon>
        <taxon>Craniata</taxon>
        <taxon>Vertebrata</taxon>
        <taxon>Euteleostomi</taxon>
        <taxon>Mammalia</taxon>
        <taxon>Eutheria</taxon>
        <taxon>Euarchontoglires</taxon>
        <taxon>Glires</taxon>
        <taxon>Rodentia</taxon>
        <taxon>Myomorpha</taxon>
        <taxon>Dipodoidea</taxon>
        <taxon>Dipodidae</taxon>
        <taxon>Dipodinae</taxon>
        <taxon>Jaculus</taxon>
    </lineage>
</organism>
<dbReference type="InterPro" id="IPR001844">
    <property type="entry name" value="Cpn60/GroEL"/>
</dbReference>
<dbReference type="PRINTS" id="PR00304">
    <property type="entry name" value="TCOMPLEXTCP1"/>
</dbReference>